<organism evidence="3">
    <name type="scientific">bioreactor metagenome</name>
    <dbReference type="NCBI Taxonomy" id="1076179"/>
    <lineage>
        <taxon>unclassified sequences</taxon>
        <taxon>metagenomes</taxon>
        <taxon>ecological metagenomes</taxon>
    </lineage>
</organism>
<comment type="caution">
    <text evidence="3">The sequence shown here is derived from an EMBL/GenBank/DDBJ whole genome shotgun (WGS) entry which is preliminary data.</text>
</comment>
<feature type="transmembrane region" description="Helical" evidence="2">
    <location>
        <begin position="15"/>
        <end position="33"/>
    </location>
</feature>
<evidence type="ECO:0000256" key="2">
    <source>
        <dbReference type="SAM" id="Phobius"/>
    </source>
</evidence>
<proteinExistence type="predicted"/>
<reference evidence="3" key="1">
    <citation type="submission" date="2019-08" db="EMBL/GenBank/DDBJ databases">
        <authorList>
            <person name="Kucharzyk K."/>
            <person name="Murdoch R.W."/>
            <person name="Higgins S."/>
            <person name="Loffler F."/>
        </authorList>
    </citation>
    <scope>NUCLEOTIDE SEQUENCE</scope>
</reference>
<dbReference type="EMBL" id="VSSQ01024714">
    <property type="protein sequence ID" value="MPM72390.1"/>
    <property type="molecule type" value="Genomic_DNA"/>
</dbReference>
<feature type="region of interest" description="Disordered" evidence="1">
    <location>
        <begin position="39"/>
        <end position="78"/>
    </location>
</feature>
<protein>
    <submittedName>
        <fullName evidence="3">Uncharacterized protein</fullName>
    </submittedName>
</protein>
<evidence type="ECO:0000313" key="3">
    <source>
        <dbReference type="EMBL" id="MPM72390.1"/>
    </source>
</evidence>
<keyword evidence="2" id="KW-0472">Membrane</keyword>
<name>A0A645C3P1_9ZZZZ</name>
<evidence type="ECO:0000256" key="1">
    <source>
        <dbReference type="SAM" id="MobiDB-lite"/>
    </source>
</evidence>
<sequence length="95" mass="10493">MRQAGKEALFFTQEFFLFESFYFMEFALLLFFVSPQNKVESGGQDEEDGDGRQEVEPTGVPPGGSYGHAHGPTDGLVGKSVVLPDLEYVVARTEL</sequence>
<keyword evidence="2" id="KW-0812">Transmembrane</keyword>
<gene>
    <name evidence="3" type="ORF">SDC9_119365</name>
</gene>
<keyword evidence="2" id="KW-1133">Transmembrane helix</keyword>
<dbReference type="AlphaFoldDB" id="A0A645C3P1"/>
<accession>A0A645C3P1</accession>